<feature type="domain" description="PIN" evidence="1">
    <location>
        <begin position="13"/>
        <end position="130"/>
    </location>
</feature>
<comment type="caution">
    <text evidence="2">The sequence shown here is derived from an EMBL/GenBank/DDBJ whole genome shotgun (WGS) entry which is preliminary data.</text>
</comment>
<keyword evidence="3" id="KW-1185">Reference proteome</keyword>
<dbReference type="Proteomes" id="UP000321577">
    <property type="component" value="Unassembled WGS sequence"/>
</dbReference>
<dbReference type="Pfam" id="PF13470">
    <property type="entry name" value="PIN_3"/>
    <property type="match status" value="1"/>
</dbReference>
<gene>
    <name evidence="2" type="ORF">BGE01nite_48270</name>
</gene>
<protein>
    <recommendedName>
        <fullName evidence="1">PIN domain-containing protein</fullName>
    </recommendedName>
</protein>
<name>A0A512MFQ8_9BACT</name>
<evidence type="ECO:0000259" key="1">
    <source>
        <dbReference type="Pfam" id="PF13470"/>
    </source>
</evidence>
<dbReference type="SUPFAM" id="SSF88723">
    <property type="entry name" value="PIN domain-like"/>
    <property type="match status" value="1"/>
</dbReference>
<dbReference type="InterPro" id="IPR002716">
    <property type="entry name" value="PIN_dom"/>
</dbReference>
<evidence type="ECO:0000313" key="3">
    <source>
        <dbReference type="Proteomes" id="UP000321577"/>
    </source>
</evidence>
<proteinExistence type="predicted"/>
<dbReference type="AlphaFoldDB" id="A0A512MFQ8"/>
<reference evidence="2 3" key="1">
    <citation type="submission" date="2019-07" db="EMBL/GenBank/DDBJ databases">
        <title>Whole genome shotgun sequence of Brevifollis gellanilyticus NBRC 108608.</title>
        <authorList>
            <person name="Hosoyama A."/>
            <person name="Uohara A."/>
            <person name="Ohji S."/>
            <person name="Ichikawa N."/>
        </authorList>
    </citation>
    <scope>NUCLEOTIDE SEQUENCE [LARGE SCALE GENOMIC DNA]</scope>
    <source>
        <strain evidence="2 3">NBRC 108608</strain>
    </source>
</reference>
<evidence type="ECO:0000313" key="2">
    <source>
        <dbReference type="EMBL" id="GEP45536.1"/>
    </source>
</evidence>
<dbReference type="InterPro" id="IPR029060">
    <property type="entry name" value="PIN-like_dom_sf"/>
</dbReference>
<accession>A0A512MFQ8</accession>
<dbReference type="EMBL" id="BKAG01000051">
    <property type="protein sequence ID" value="GEP45536.1"/>
    <property type="molecule type" value="Genomic_DNA"/>
</dbReference>
<sequence>MLSVVGAENEKTKVVIDTNVFLDLSYPRREHHLKATGLTASWLDDILDLVVTPEIYNDIDRCEDDAQRKASRDLLLRYEMIRAPTAEVSELASRLAGIYPELAKTDRGRSDLKHIAYTVTAGVRFFVTRDELVLSLAPELLQSFDIQVLSPVELISMHDVIDRESEYQPQKLLGTKLVTSNLKASDIERVCDAFRDKANEKMHQFRSGLSELLTHPRRCSVRLVEQGGDPLLLAGIETADGGELIRMLRISGHSIAPTVARHILMNLIREGAFSAQELISLDDTHLSCDAVQALIELGFVATGKQWIKPLLHGFKPMEEISELLRSRGIYEGWRTPDELGTLIWPAKIDAESLPCYLVPIQAQWAEHFFDDELASLRLPGISDIRSELHLGVEGVYYSASRNKFSAPGHILWYVSLGCEDLGSMTVKAVSRLRSWVRDGPKQLFRQFQRLGVYSWKQVYQTANEDVNKKITALRFSHTERFRRPVTRSQLSALGIKGTFQGPMSVDHEAFKRIYELGTGATP</sequence>
<organism evidence="2 3">
    <name type="scientific">Brevifollis gellanilyticus</name>
    <dbReference type="NCBI Taxonomy" id="748831"/>
    <lineage>
        <taxon>Bacteria</taxon>
        <taxon>Pseudomonadati</taxon>
        <taxon>Verrucomicrobiota</taxon>
        <taxon>Verrucomicrobiia</taxon>
        <taxon>Verrucomicrobiales</taxon>
        <taxon>Verrucomicrobiaceae</taxon>
    </lineage>
</organism>